<keyword evidence="1" id="KW-0694">RNA-binding</keyword>
<comment type="caution">
    <text evidence="3">The sequence shown here is derived from an EMBL/GenBank/DDBJ whole genome shotgun (WGS) entry which is preliminary data.</text>
</comment>
<sequence>MDWATGLVSGGKENSNAYLIIVDRFRKSVRCLPFPKEDTAMDTTLLFWNKIISTCGVPKIIIIHRDSKFTSEFWTNLYDMLCTKLAFSTAYDPQTDGSAERTIQKREDIIRRFCSYGTE</sequence>
<dbReference type="PANTHER" id="PTHR37984:SF5">
    <property type="entry name" value="PROTEIN NYNRIN-LIKE"/>
    <property type="match status" value="1"/>
</dbReference>
<dbReference type="OrthoDB" id="4360000at2759"/>
<dbReference type="InterPro" id="IPR036397">
    <property type="entry name" value="RNaseH_sf"/>
</dbReference>
<dbReference type="SUPFAM" id="SSF53098">
    <property type="entry name" value="Ribonuclease H-like"/>
    <property type="match status" value="1"/>
</dbReference>
<protein>
    <recommendedName>
        <fullName evidence="2">Integrase catalytic domain-containing protein</fullName>
    </recommendedName>
</protein>
<evidence type="ECO:0000313" key="3">
    <source>
        <dbReference type="EMBL" id="MBW0465376.1"/>
    </source>
</evidence>
<evidence type="ECO:0000256" key="1">
    <source>
        <dbReference type="ARBA" id="ARBA00022884"/>
    </source>
</evidence>
<organism evidence="3 4">
    <name type="scientific">Austropuccinia psidii MF-1</name>
    <dbReference type="NCBI Taxonomy" id="1389203"/>
    <lineage>
        <taxon>Eukaryota</taxon>
        <taxon>Fungi</taxon>
        <taxon>Dikarya</taxon>
        <taxon>Basidiomycota</taxon>
        <taxon>Pucciniomycotina</taxon>
        <taxon>Pucciniomycetes</taxon>
        <taxon>Pucciniales</taxon>
        <taxon>Sphaerophragmiaceae</taxon>
        <taxon>Austropuccinia</taxon>
    </lineage>
</organism>
<dbReference type="PROSITE" id="PS50994">
    <property type="entry name" value="INTEGRASE"/>
    <property type="match status" value="1"/>
</dbReference>
<dbReference type="Gene3D" id="3.30.420.10">
    <property type="entry name" value="Ribonuclease H-like superfamily/Ribonuclease H"/>
    <property type="match status" value="1"/>
</dbReference>
<proteinExistence type="predicted"/>
<keyword evidence="4" id="KW-1185">Reference proteome</keyword>
<reference evidence="3" key="1">
    <citation type="submission" date="2021-03" db="EMBL/GenBank/DDBJ databases">
        <title>Draft genome sequence of rust myrtle Austropuccinia psidii MF-1, a brazilian biotype.</title>
        <authorList>
            <person name="Quecine M.C."/>
            <person name="Pachon D.M.R."/>
            <person name="Bonatelli M.L."/>
            <person name="Correr F.H."/>
            <person name="Franceschini L.M."/>
            <person name="Leite T.F."/>
            <person name="Margarido G.R.A."/>
            <person name="Almeida C.A."/>
            <person name="Ferrarezi J.A."/>
            <person name="Labate C.A."/>
        </authorList>
    </citation>
    <scope>NUCLEOTIDE SEQUENCE</scope>
    <source>
        <strain evidence="3">MF-1</strain>
    </source>
</reference>
<dbReference type="Proteomes" id="UP000765509">
    <property type="component" value="Unassembled WGS sequence"/>
</dbReference>
<dbReference type="PANTHER" id="PTHR37984">
    <property type="entry name" value="PROTEIN CBG26694"/>
    <property type="match status" value="1"/>
</dbReference>
<evidence type="ECO:0000313" key="4">
    <source>
        <dbReference type="Proteomes" id="UP000765509"/>
    </source>
</evidence>
<dbReference type="AlphaFoldDB" id="A0A9Q3BGP2"/>
<dbReference type="EMBL" id="AVOT02001022">
    <property type="protein sequence ID" value="MBW0465376.1"/>
    <property type="molecule type" value="Genomic_DNA"/>
</dbReference>
<accession>A0A9Q3BGP2</accession>
<feature type="domain" description="Integrase catalytic" evidence="2">
    <location>
        <begin position="1"/>
        <end position="119"/>
    </location>
</feature>
<dbReference type="InterPro" id="IPR050951">
    <property type="entry name" value="Retrovirus_Pol_polyprotein"/>
</dbReference>
<name>A0A9Q3BGP2_9BASI</name>
<gene>
    <name evidence="3" type="ORF">O181_005091</name>
</gene>
<dbReference type="GO" id="GO:0005634">
    <property type="term" value="C:nucleus"/>
    <property type="evidence" value="ECO:0007669"/>
    <property type="project" value="UniProtKB-ARBA"/>
</dbReference>
<dbReference type="InterPro" id="IPR001584">
    <property type="entry name" value="Integrase_cat-core"/>
</dbReference>
<dbReference type="GO" id="GO:0015074">
    <property type="term" value="P:DNA integration"/>
    <property type="evidence" value="ECO:0007669"/>
    <property type="project" value="InterPro"/>
</dbReference>
<evidence type="ECO:0000259" key="2">
    <source>
        <dbReference type="PROSITE" id="PS50994"/>
    </source>
</evidence>
<dbReference type="GO" id="GO:0003723">
    <property type="term" value="F:RNA binding"/>
    <property type="evidence" value="ECO:0007669"/>
    <property type="project" value="UniProtKB-KW"/>
</dbReference>
<dbReference type="InterPro" id="IPR012337">
    <property type="entry name" value="RNaseH-like_sf"/>
</dbReference>